<reference evidence="2 3" key="1">
    <citation type="submission" date="2019-12" db="EMBL/GenBank/DDBJ databases">
        <authorList>
            <person name="Huq M.A."/>
        </authorList>
    </citation>
    <scope>NUCLEOTIDE SEQUENCE [LARGE SCALE GENOMIC DNA]</scope>
    <source>
        <strain evidence="2 3">MAH-18</strain>
    </source>
</reference>
<evidence type="ECO:0008006" key="4">
    <source>
        <dbReference type="Google" id="ProtNLM"/>
    </source>
</evidence>
<keyword evidence="3" id="KW-1185">Reference proteome</keyword>
<keyword evidence="1" id="KW-1133">Transmembrane helix</keyword>
<dbReference type="EMBL" id="WSEK01000004">
    <property type="protein sequence ID" value="MVQ50853.1"/>
    <property type="molecule type" value="Genomic_DNA"/>
</dbReference>
<accession>A0A6L6XVT7</accession>
<evidence type="ECO:0000256" key="1">
    <source>
        <dbReference type="SAM" id="Phobius"/>
    </source>
</evidence>
<keyword evidence="1" id="KW-0812">Transmembrane</keyword>
<evidence type="ECO:0000313" key="3">
    <source>
        <dbReference type="Proteomes" id="UP000473525"/>
    </source>
</evidence>
<protein>
    <recommendedName>
        <fullName evidence="4">Aromatic ring-opening dioxygenase LigA</fullName>
    </recommendedName>
</protein>
<evidence type="ECO:0000313" key="2">
    <source>
        <dbReference type="EMBL" id="MVQ50853.1"/>
    </source>
</evidence>
<sequence>MRSAFDKLISWTGIALAGVLLLAGGLLTWANNFIDDQVHEQLSSQAITMPEGEALASLPKADAEALKPFAGSQLDSGPEAKAYANHYIAAHMDAMSGGKTYNEVSGEYLQMSDEEKASEEGQAAAGLRQSMFMGNTLRGLLLYGYAFATIGTIAGMAAWVAFGGATLMIILVALGMRHSKKAKAQEAVSAPAAAKPSGLVTA</sequence>
<organism evidence="2 3">
    <name type="scientific">Nocardioides agri</name>
    <dbReference type="NCBI Taxonomy" id="2682843"/>
    <lineage>
        <taxon>Bacteria</taxon>
        <taxon>Bacillati</taxon>
        <taxon>Actinomycetota</taxon>
        <taxon>Actinomycetes</taxon>
        <taxon>Propionibacteriales</taxon>
        <taxon>Nocardioidaceae</taxon>
        <taxon>Nocardioides</taxon>
    </lineage>
</organism>
<dbReference type="RefSeq" id="WP_157344007.1">
    <property type="nucleotide sequence ID" value="NZ_WSEK01000004.1"/>
</dbReference>
<comment type="caution">
    <text evidence="2">The sequence shown here is derived from an EMBL/GenBank/DDBJ whole genome shotgun (WGS) entry which is preliminary data.</text>
</comment>
<gene>
    <name evidence="2" type="ORF">GON03_16830</name>
</gene>
<dbReference type="Proteomes" id="UP000473525">
    <property type="component" value="Unassembled WGS sequence"/>
</dbReference>
<name>A0A6L6XVT7_9ACTN</name>
<keyword evidence="1" id="KW-0472">Membrane</keyword>
<dbReference type="AlphaFoldDB" id="A0A6L6XVT7"/>
<feature type="transmembrane region" description="Helical" evidence="1">
    <location>
        <begin position="141"/>
        <end position="174"/>
    </location>
</feature>
<proteinExistence type="predicted"/>